<dbReference type="AlphaFoldDB" id="A0A375A997"/>
<dbReference type="GO" id="GO:0003677">
    <property type="term" value="F:DNA binding"/>
    <property type="evidence" value="ECO:0007669"/>
    <property type="project" value="UniProtKB-KW"/>
</dbReference>
<dbReference type="SUPFAM" id="SSF51306">
    <property type="entry name" value="LexA/Signal peptidase"/>
    <property type="match status" value="1"/>
</dbReference>
<reference evidence="5 6" key="1">
    <citation type="submission" date="2016-09" db="EMBL/GenBank/DDBJ databases">
        <authorList>
            <person name="Reverchon S."/>
            <person name="Nasser W."/>
            <person name="Leonard S."/>
            <person name="Brochier C."/>
            <person name="Duprey A."/>
        </authorList>
    </citation>
    <scope>NUCLEOTIDE SEQUENCE [LARGE SCALE GENOMIC DNA]</scope>
    <source>
        <strain evidence="5 6">174/2</strain>
    </source>
</reference>
<gene>
    <name evidence="5" type="ORF">DAQ1742_01722</name>
</gene>
<accession>A0A375A997</accession>
<evidence type="ECO:0000256" key="2">
    <source>
        <dbReference type="ARBA" id="ARBA00023125"/>
    </source>
</evidence>
<keyword evidence="1" id="KW-0805">Transcription regulation</keyword>
<dbReference type="Gene3D" id="2.10.109.10">
    <property type="entry name" value="Umud Fragment, subunit A"/>
    <property type="match status" value="1"/>
</dbReference>
<dbReference type="InterPro" id="IPR015927">
    <property type="entry name" value="Peptidase_S24_S26A/B/C"/>
</dbReference>
<evidence type="ECO:0000313" key="5">
    <source>
        <dbReference type="EMBL" id="SLM62664.1"/>
    </source>
</evidence>
<keyword evidence="6" id="KW-1185">Reference proteome</keyword>
<dbReference type="InterPro" id="IPR036286">
    <property type="entry name" value="LexA/Signal_pep-like_sf"/>
</dbReference>
<dbReference type="PANTHER" id="PTHR40661:SF3">
    <property type="entry name" value="FELS-1 PROPHAGE TRANSCRIPTIONAL REGULATOR"/>
    <property type="match status" value="1"/>
</dbReference>
<keyword evidence="2" id="KW-0238">DNA-binding</keyword>
<evidence type="ECO:0000259" key="4">
    <source>
        <dbReference type="Pfam" id="PF00717"/>
    </source>
</evidence>
<proteinExistence type="predicted"/>
<dbReference type="Pfam" id="PF00717">
    <property type="entry name" value="Peptidase_S24"/>
    <property type="match status" value="1"/>
</dbReference>
<dbReference type="KEGG" id="daq:DAQ1742_01722"/>
<dbReference type="PANTHER" id="PTHR40661">
    <property type="match status" value="1"/>
</dbReference>
<name>A0A375A997_9GAMM</name>
<evidence type="ECO:0000256" key="1">
    <source>
        <dbReference type="ARBA" id="ARBA00023015"/>
    </source>
</evidence>
<dbReference type="InterPro" id="IPR039418">
    <property type="entry name" value="LexA-like"/>
</dbReference>
<evidence type="ECO:0000256" key="3">
    <source>
        <dbReference type="ARBA" id="ARBA00023163"/>
    </source>
</evidence>
<feature type="domain" description="Peptidase S24/S26A/S26B/S26C" evidence="4">
    <location>
        <begin position="47"/>
        <end position="168"/>
    </location>
</feature>
<organism evidence="5 6">
    <name type="scientific">Dickeya aquatica</name>
    <dbReference type="NCBI Taxonomy" id="1401087"/>
    <lineage>
        <taxon>Bacteria</taxon>
        <taxon>Pseudomonadati</taxon>
        <taxon>Pseudomonadota</taxon>
        <taxon>Gammaproteobacteria</taxon>
        <taxon>Enterobacterales</taxon>
        <taxon>Pectobacteriaceae</taxon>
        <taxon>Dickeya</taxon>
    </lineage>
</organism>
<dbReference type="Proteomes" id="UP000294820">
    <property type="component" value="Chromosome 1"/>
</dbReference>
<dbReference type="EMBL" id="LT615367">
    <property type="protein sequence ID" value="SLM62664.1"/>
    <property type="molecule type" value="Genomic_DNA"/>
</dbReference>
<dbReference type="CDD" id="cd06529">
    <property type="entry name" value="S24_LexA-like"/>
    <property type="match status" value="1"/>
</dbReference>
<keyword evidence="3" id="KW-0804">Transcription</keyword>
<protein>
    <submittedName>
        <fullName evidence="5">Probable transcription regulator NMA0738</fullName>
    </submittedName>
</protein>
<sequence>MQWLSTGETDVIAGQSTEHVSNTEVTDSLGNLVDIDEFVFIPRYNVRAAAGFGALNEEEEPSFTMAFRRYWIENYLNVDYHKLFVIRVDGTSLSGLLNDGDVILVNGGDTDPKEGIYVLRMDGHLLVKLVQRLPGNILSVSSTDPLFTPFTINMAEFPDDLAIIGKVVWFGRTI</sequence>
<evidence type="ECO:0000313" key="6">
    <source>
        <dbReference type="Proteomes" id="UP000294820"/>
    </source>
</evidence>